<evidence type="ECO:0000313" key="2">
    <source>
        <dbReference type="Proteomes" id="UP001732700"/>
    </source>
</evidence>
<evidence type="ECO:0000313" key="1">
    <source>
        <dbReference type="EnsemblPlants" id="AVESA.00010b.r2.1AG0059060.1.CDS.1"/>
    </source>
</evidence>
<dbReference type="Proteomes" id="UP001732700">
    <property type="component" value="Chromosome 1A"/>
</dbReference>
<dbReference type="EnsemblPlants" id="AVESA.00010b.r2.1AG0059060.1">
    <property type="protein sequence ID" value="AVESA.00010b.r2.1AG0059060.1.CDS.1"/>
    <property type="gene ID" value="AVESA.00010b.r2.1AG0059060"/>
</dbReference>
<reference evidence="1" key="2">
    <citation type="submission" date="2025-09" db="UniProtKB">
        <authorList>
            <consortium name="EnsemblPlants"/>
        </authorList>
    </citation>
    <scope>IDENTIFICATION</scope>
</reference>
<proteinExistence type="predicted"/>
<name>A0ACD5TIJ8_AVESA</name>
<keyword evidence="2" id="KW-1185">Reference proteome</keyword>
<accession>A0ACD5TIJ8</accession>
<reference evidence="1" key="1">
    <citation type="submission" date="2021-05" db="EMBL/GenBank/DDBJ databases">
        <authorList>
            <person name="Scholz U."/>
            <person name="Mascher M."/>
            <person name="Fiebig A."/>
        </authorList>
    </citation>
    <scope>NUCLEOTIDE SEQUENCE [LARGE SCALE GENOMIC DNA]</scope>
</reference>
<sequence>MKSTTTFAREVQQDPVDATDKPDGGVPRPSLVCHLAILTATFCALVFYAHYALQGNMASVIVSSLPLISSVAVDQNSVPPEQPVVLNEEHAPLTAQATVFETSRSTTPPAAAPAPAPSDRCDGHYIYMYDMPARFNDDLIRDCGNLHPWLDMCPYSANDGLGMPLGDEGDVFPGRGWYSTDQFMLDFIFHSRMKRYECLTNDSSLAAAVFVPFYAGLESGRYLYNHSTSVRDLLQLDAIDWLVRRPEWGVMGGRDHFLVAGRTTWDFRRKADLDELWGTKLLRYPAVENMTVFVLETSPWNGTNLAIPYPTYFHPETGADVLAWQEKVRKAHRRWLFSFAGAPRPGSNKTVRGEIIRQCRASSHCNLFHCGGGVVVGGGSADCNSPAGVMRIFESSQFCLQPRGDTATRRSTFDAIVAGCIPVFFHPGSAYTQYTLHFPRDQGRYSVLIPHAGLTAGNVSIEETLSKISPEEVRRMREEVIGLIPRVVYADPRSRRVGFRDAFDVAVEAVIDRVAKRRRGEADDGREH</sequence>
<protein>
    <submittedName>
        <fullName evidence="1">Uncharacterized protein</fullName>
    </submittedName>
</protein>
<organism evidence="1 2">
    <name type="scientific">Avena sativa</name>
    <name type="common">Oat</name>
    <dbReference type="NCBI Taxonomy" id="4498"/>
    <lineage>
        <taxon>Eukaryota</taxon>
        <taxon>Viridiplantae</taxon>
        <taxon>Streptophyta</taxon>
        <taxon>Embryophyta</taxon>
        <taxon>Tracheophyta</taxon>
        <taxon>Spermatophyta</taxon>
        <taxon>Magnoliopsida</taxon>
        <taxon>Liliopsida</taxon>
        <taxon>Poales</taxon>
        <taxon>Poaceae</taxon>
        <taxon>BOP clade</taxon>
        <taxon>Pooideae</taxon>
        <taxon>Poodae</taxon>
        <taxon>Poeae</taxon>
        <taxon>Poeae Chloroplast Group 1 (Aveneae type)</taxon>
        <taxon>Aveninae</taxon>
        <taxon>Avena</taxon>
    </lineage>
</organism>